<dbReference type="EMBL" id="BARS01042816">
    <property type="protein sequence ID" value="GAG32899.1"/>
    <property type="molecule type" value="Genomic_DNA"/>
</dbReference>
<sequence length="41" mass="4954">FTGDNWVMWEYECLLCGNTFRLDEETIIQICEECLHEPKED</sequence>
<name>X0WPI3_9ZZZZ</name>
<accession>X0WPI3</accession>
<gene>
    <name evidence="1" type="ORF">S01H1_64912</name>
</gene>
<comment type="caution">
    <text evidence="1">The sequence shown here is derived from an EMBL/GenBank/DDBJ whole genome shotgun (WGS) entry which is preliminary data.</text>
</comment>
<evidence type="ECO:0000313" key="1">
    <source>
        <dbReference type="EMBL" id="GAG32899.1"/>
    </source>
</evidence>
<protein>
    <submittedName>
        <fullName evidence="1">Uncharacterized protein</fullName>
    </submittedName>
</protein>
<reference evidence="1" key="1">
    <citation type="journal article" date="2014" name="Front. Microbiol.">
        <title>High frequency of phylogenetically diverse reductive dehalogenase-homologous genes in deep subseafloor sedimentary metagenomes.</title>
        <authorList>
            <person name="Kawai M."/>
            <person name="Futagami T."/>
            <person name="Toyoda A."/>
            <person name="Takaki Y."/>
            <person name="Nishi S."/>
            <person name="Hori S."/>
            <person name="Arai W."/>
            <person name="Tsubouchi T."/>
            <person name="Morono Y."/>
            <person name="Uchiyama I."/>
            <person name="Ito T."/>
            <person name="Fujiyama A."/>
            <person name="Inagaki F."/>
            <person name="Takami H."/>
        </authorList>
    </citation>
    <scope>NUCLEOTIDE SEQUENCE</scope>
    <source>
        <strain evidence="1">Expedition CK06-06</strain>
    </source>
</reference>
<organism evidence="1">
    <name type="scientific">marine sediment metagenome</name>
    <dbReference type="NCBI Taxonomy" id="412755"/>
    <lineage>
        <taxon>unclassified sequences</taxon>
        <taxon>metagenomes</taxon>
        <taxon>ecological metagenomes</taxon>
    </lineage>
</organism>
<proteinExistence type="predicted"/>
<dbReference type="AlphaFoldDB" id="X0WPI3"/>
<feature type="non-terminal residue" evidence="1">
    <location>
        <position position="1"/>
    </location>
</feature>